<dbReference type="InterPro" id="IPR019617">
    <property type="entry name" value="DUF2489"/>
</dbReference>
<protein>
    <submittedName>
        <fullName evidence="3">DUF2489 domain-containing protein</fullName>
    </submittedName>
</protein>
<evidence type="ECO:0000313" key="4">
    <source>
        <dbReference type="Proteomes" id="UP001366060"/>
    </source>
</evidence>
<evidence type="ECO:0000259" key="2">
    <source>
        <dbReference type="Pfam" id="PF10675"/>
    </source>
</evidence>
<accession>A0ABU9H716</accession>
<comment type="caution">
    <text evidence="3">The sequence shown here is derived from an EMBL/GenBank/DDBJ whole genome shotgun (WGS) entry which is preliminary data.</text>
</comment>
<name>A0ABU9H716_9GAMM</name>
<reference evidence="3 4" key="1">
    <citation type="submission" date="2024-02" db="EMBL/GenBank/DDBJ databases">
        <title>Bacteria isolated from the canopy kelp, Nereocystis luetkeana.</title>
        <authorList>
            <person name="Pfister C.A."/>
            <person name="Younker I.T."/>
            <person name="Light S.H."/>
        </authorList>
    </citation>
    <scope>NUCLEOTIDE SEQUENCE [LARGE SCALE GENOMIC DNA]</scope>
    <source>
        <strain evidence="3 4">TI.2.07</strain>
    </source>
</reference>
<keyword evidence="1" id="KW-1133">Transmembrane helix</keyword>
<dbReference type="EMBL" id="JBAKBA010000001">
    <property type="protein sequence ID" value="MEL0657661.1"/>
    <property type="molecule type" value="Genomic_DNA"/>
</dbReference>
<sequence length="159" mass="18088">MNMDTILAISAVVIILALAFYAGMLINKIKMQKAQALQIEKAQEQIKQQKIQDRNNNIVESIRFIAKATMQKQCNVSEAAIRLTVLLETLQLKEAIDIAGTYPALTAMFEKVKDMPTHEERKARPVKEIKILDIRREVFEAEMEENIIKESALLAEFSI</sequence>
<keyword evidence="4" id="KW-1185">Reference proteome</keyword>
<dbReference type="Proteomes" id="UP001366060">
    <property type="component" value="Unassembled WGS sequence"/>
</dbReference>
<feature type="domain" description="DUF2489" evidence="2">
    <location>
        <begin position="15"/>
        <end position="151"/>
    </location>
</feature>
<gene>
    <name evidence="3" type="ORF">V6255_00790</name>
</gene>
<organism evidence="3 4">
    <name type="scientific">Psychromonas arctica</name>
    <dbReference type="NCBI Taxonomy" id="168275"/>
    <lineage>
        <taxon>Bacteria</taxon>
        <taxon>Pseudomonadati</taxon>
        <taxon>Pseudomonadota</taxon>
        <taxon>Gammaproteobacteria</taxon>
        <taxon>Alteromonadales</taxon>
        <taxon>Psychromonadaceae</taxon>
        <taxon>Psychromonas</taxon>
    </lineage>
</organism>
<evidence type="ECO:0000313" key="3">
    <source>
        <dbReference type="EMBL" id="MEL0657661.1"/>
    </source>
</evidence>
<keyword evidence="1" id="KW-0812">Transmembrane</keyword>
<dbReference type="RefSeq" id="WP_341626426.1">
    <property type="nucleotide sequence ID" value="NZ_JBAKBA010000001.1"/>
</dbReference>
<proteinExistence type="predicted"/>
<feature type="transmembrane region" description="Helical" evidence="1">
    <location>
        <begin position="6"/>
        <end position="26"/>
    </location>
</feature>
<keyword evidence="1" id="KW-0472">Membrane</keyword>
<evidence type="ECO:0000256" key="1">
    <source>
        <dbReference type="SAM" id="Phobius"/>
    </source>
</evidence>
<dbReference type="Pfam" id="PF10675">
    <property type="entry name" value="DUF2489"/>
    <property type="match status" value="1"/>
</dbReference>